<evidence type="ECO:0000313" key="1">
    <source>
        <dbReference type="EMBL" id="GAA4822673.1"/>
    </source>
</evidence>
<reference evidence="2" key="1">
    <citation type="journal article" date="2019" name="Int. J. Syst. Evol. Microbiol.">
        <title>The Global Catalogue of Microorganisms (GCM) 10K type strain sequencing project: providing services to taxonomists for standard genome sequencing and annotation.</title>
        <authorList>
            <consortium name="The Broad Institute Genomics Platform"/>
            <consortium name="The Broad Institute Genome Sequencing Center for Infectious Disease"/>
            <person name="Wu L."/>
            <person name="Ma J."/>
        </authorList>
    </citation>
    <scope>NUCLEOTIDE SEQUENCE [LARGE SCALE GENOMIC DNA]</scope>
    <source>
        <strain evidence="2">JCM 18326</strain>
    </source>
</reference>
<gene>
    <name evidence="1" type="ORF">GCM10023331_03770</name>
</gene>
<sequence length="314" mass="36867">MNQKLFILIIGLCWLFSYIPVFAQDKLDVDQFIPDYRLIYSNERLKLIDIYPTTSGVLLSSLDFSNRTKKELKKQLVDTFITLDTRNLPIDTLQVPCWPSEYFCKAGGQFLYHPSMLYTTVYNVLDGRKNKYTDQLDLIFTVDEQGYFQNIRVHKENKYGKIKTTISGRKNKVYTANIQEYTVEYQQKEIPYYPFVKGLLDEGQEFLIDFVAGRIYLLKGGECLTYPLPEAITKDNFIELEYDAIQKAYYLLQEKETHLGVYRLENKSFQLLEVSPRQSYHNTIIDGCLYSVLPFSESQIEGFFKYRKRLGQVL</sequence>
<name>A0ABP9D1S1_9BACT</name>
<evidence type="ECO:0000313" key="2">
    <source>
        <dbReference type="Proteomes" id="UP001500298"/>
    </source>
</evidence>
<organism evidence="1 2">
    <name type="scientific">Algivirga pacifica</name>
    <dbReference type="NCBI Taxonomy" id="1162670"/>
    <lineage>
        <taxon>Bacteria</taxon>
        <taxon>Pseudomonadati</taxon>
        <taxon>Bacteroidota</taxon>
        <taxon>Cytophagia</taxon>
        <taxon>Cytophagales</taxon>
        <taxon>Flammeovirgaceae</taxon>
        <taxon>Algivirga</taxon>
    </lineage>
</organism>
<protein>
    <recommendedName>
        <fullName evidence="3">WG containing repeat-containing protein</fullName>
    </recommendedName>
</protein>
<comment type="caution">
    <text evidence="1">The sequence shown here is derived from an EMBL/GenBank/DDBJ whole genome shotgun (WGS) entry which is preliminary data.</text>
</comment>
<accession>A0ABP9D1S1</accession>
<keyword evidence="2" id="KW-1185">Reference proteome</keyword>
<dbReference type="EMBL" id="BAABJX010000007">
    <property type="protein sequence ID" value="GAA4822673.1"/>
    <property type="molecule type" value="Genomic_DNA"/>
</dbReference>
<evidence type="ECO:0008006" key="3">
    <source>
        <dbReference type="Google" id="ProtNLM"/>
    </source>
</evidence>
<dbReference type="Proteomes" id="UP001500298">
    <property type="component" value="Unassembled WGS sequence"/>
</dbReference>
<proteinExistence type="predicted"/>
<dbReference type="RefSeq" id="WP_345368730.1">
    <property type="nucleotide sequence ID" value="NZ_BAABJX010000007.1"/>
</dbReference>